<dbReference type="GO" id="GO:0016422">
    <property type="term" value="F:mRNA (2'-O-methyladenosine-N6-)-methyltransferase activity"/>
    <property type="evidence" value="ECO:0007669"/>
    <property type="project" value="InterPro"/>
</dbReference>
<feature type="region of interest" description="Disordered" evidence="1">
    <location>
        <begin position="1"/>
        <end position="98"/>
    </location>
</feature>
<feature type="domain" description="PCIF1 WW" evidence="2">
    <location>
        <begin position="358"/>
        <end position="500"/>
    </location>
</feature>
<dbReference type="PANTHER" id="PTHR21727:SF0">
    <property type="entry name" value="MRNA (2'-O-METHYLADENOSINE-N(6)-)-METHYLTRANSFERASE"/>
    <property type="match status" value="1"/>
</dbReference>
<dbReference type="GO" id="GO:0005634">
    <property type="term" value="C:nucleus"/>
    <property type="evidence" value="ECO:0007669"/>
    <property type="project" value="TreeGrafter"/>
</dbReference>
<sequence>MGPLGKKRRAPCEGEETEEQTGLERGAVAVENGNKNKKRKVEIVEEGHTDPDGEGGTRPKAPGRGEIRETANAPREGSSAFRAQQEKEPSPSDPVWSNDLTKMGKVPLSLVASACARLPPAPEAAMLRLKKLKALRSKFHKACKKGGARSVPLLAFERWLSRAKLQESVVRREKEKGGEETAYCSWKCPEDVPEWVAEPVIPLDGTFMDRGLVSDLSRAGVSRVSGESVAREMAQAGAAAGQALVAAVRDEWRRGGFGESNGEGGLVDVVVDWGRRENERIRLFLGDTATKPYLEIAQTHLRKLAYLFLATRSLIDLQEGEEGGAVDVSVSEEEVSALIGEGGKNFQNVKVKEKKVKGKERQKTFYRCVWCVLAVYEAMGGAGFQAALPGDAFGLLKKKMSLRFECFGSPLNCWWPRFCSASVLTDSFFGSQGSFFDFRPSSGAFEANPPFVPEVMSSMVEHMEALLHAAEGPLLFFVIVPDWTPTQMWGALAASPFLLDWVSALEEMGKGKGKVSALEESQGDFGGGWMFVRGGQRKEKQSAGNCSKSTSREKGLLTLSGKSHGFCDGVQHVKSSCDRHRPSSFGTSLAVLRNEAGAARWDQKLLRRGAEGEASLFPFLKKLASGMRVHTESLEEWEGRGSSRGGKARG</sequence>
<feature type="compositionally biased region" description="Basic and acidic residues" evidence="1">
    <location>
        <begin position="41"/>
        <end position="69"/>
    </location>
</feature>
<dbReference type="InterPro" id="IPR039881">
    <property type="entry name" value="PCIF1-like"/>
</dbReference>
<reference evidence="3" key="1">
    <citation type="submission" date="2014-11" db="EMBL/GenBank/DDBJ databases">
        <authorList>
            <person name="Otto D Thomas"/>
            <person name="Naeem Raeece"/>
        </authorList>
    </citation>
    <scope>NUCLEOTIDE SEQUENCE</scope>
</reference>
<dbReference type="AlphaFoldDB" id="A0A0G4GE53"/>
<proteinExistence type="predicted"/>
<name>A0A0G4GE53_9ALVE</name>
<dbReference type="GO" id="GO:0099122">
    <property type="term" value="F:RNA polymerase II C-terminal domain binding"/>
    <property type="evidence" value="ECO:0007669"/>
    <property type="project" value="InterPro"/>
</dbReference>
<protein>
    <recommendedName>
        <fullName evidence="2">PCIF1 WW domain-containing protein</fullName>
    </recommendedName>
</protein>
<evidence type="ECO:0000259" key="2">
    <source>
        <dbReference type="Pfam" id="PF12237"/>
    </source>
</evidence>
<organism evidence="3">
    <name type="scientific">Chromera velia CCMP2878</name>
    <dbReference type="NCBI Taxonomy" id="1169474"/>
    <lineage>
        <taxon>Eukaryota</taxon>
        <taxon>Sar</taxon>
        <taxon>Alveolata</taxon>
        <taxon>Colpodellida</taxon>
        <taxon>Chromeraceae</taxon>
        <taxon>Chromera</taxon>
    </lineage>
</organism>
<dbReference type="EMBL" id="CDMZ01001104">
    <property type="protein sequence ID" value="CEM27280.1"/>
    <property type="molecule type" value="Genomic_DNA"/>
</dbReference>
<evidence type="ECO:0000313" key="3">
    <source>
        <dbReference type="EMBL" id="CEM27280.1"/>
    </source>
</evidence>
<dbReference type="Pfam" id="PF12237">
    <property type="entry name" value="PCIF1_WW"/>
    <property type="match status" value="1"/>
</dbReference>
<accession>A0A0G4GE53</accession>
<gene>
    <name evidence="3" type="ORF">Cvel_628</name>
</gene>
<dbReference type="VEuPathDB" id="CryptoDB:Cvel_628"/>
<evidence type="ECO:0000256" key="1">
    <source>
        <dbReference type="SAM" id="MobiDB-lite"/>
    </source>
</evidence>
<dbReference type="PANTHER" id="PTHR21727">
    <property type="entry name" value="PHOSPHORYLATED CTD INTERACTING FACTOR 1"/>
    <property type="match status" value="1"/>
</dbReference>
<dbReference type="InterPro" id="IPR022035">
    <property type="entry name" value="PCIF1_WW"/>
</dbReference>